<dbReference type="PANTHER" id="PTHR11566">
    <property type="entry name" value="DYNAMIN"/>
    <property type="match status" value="1"/>
</dbReference>
<dbReference type="PROSITE" id="PS51388">
    <property type="entry name" value="GED"/>
    <property type="match status" value="1"/>
</dbReference>
<dbReference type="PROSITE" id="PS51718">
    <property type="entry name" value="G_DYNAMIN_2"/>
    <property type="match status" value="1"/>
</dbReference>
<dbReference type="Pfam" id="PF00350">
    <property type="entry name" value="Dynamin_N"/>
    <property type="match status" value="1"/>
</dbReference>
<dbReference type="SMART" id="SM00053">
    <property type="entry name" value="DYNc"/>
    <property type="match status" value="1"/>
</dbReference>
<dbReference type="GO" id="GO:0000266">
    <property type="term" value="P:mitochondrial fission"/>
    <property type="evidence" value="ECO:0007669"/>
    <property type="project" value="TreeGrafter"/>
</dbReference>
<name>A0A6A6PIR4_9PEZI</name>
<evidence type="ECO:0000256" key="2">
    <source>
        <dbReference type="ARBA" id="ARBA00023134"/>
    </source>
</evidence>
<dbReference type="GO" id="GO:0005874">
    <property type="term" value="C:microtubule"/>
    <property type="evidence" value="ECO:0007669"/>
    <property type="project" value="TreeGrafter"/>
</dbReference>
<dbReference type="InterPro" id="IPR020850">
    <property type="entry name" value="GED_dom"/>
</dbReference>
<gene>
    <name evidence="5" type="ORF">BDY17DRAFT_302863</name>
</gene>
<keyword evidence="5" id="KW-0378">Hydrolase</keyword>
<sequence>MEPLSPQIKAEMDDAIKQELPADAKNVTTTSLGSLQNKDSRQVMDIVDRLRRSGLSGELQLPQLVVCGDQSSGKSSVLEAITEIPFPRKENLCTRFATEIILRRATSPSISTKIIPDKFRAATEKTRLEGFKASIVDFSELPNLIDEATKLMEAGRDEGSGQRAFFRDVLSIEIAGPGRPHLTLVDLPGLIHTDTQYQSKEDVELIHGLVQDYISEKRTIMLAVVSAKNDYANQVILKKCRDVDPKGLRTLGIITKPDYLEAGSAGEQAFIDLANNRDVTLSLGWHMLKNRSAKEINNTFGERNASEAAFLSKGSYRDLPADSLGIEALRTRLSHLLYKHLKTELPALQKELNEKLIEVTHGLELLGDKRSTPQEQRRFLMTVGTNYQDIVNAAVKGHYEDTFFGSLAPNESVDHEKNMRRLRAVVQYLNQQFAQVMREYGQASKITLKANFLRSLAFFDEEVPKPSTLDDGYAEFAQYQEEITCADAIQRVSSILVRSRGRELPCTFNPLLISQLFWEESRNWKLIAEYHIDRVAEICSAFVRTAIAFTVSPDVGDNLLSLKVDTALQTRLSAAKKELTNIINDTKRHPITYDPAYVDTVQQRRNDVYAARMKQLADEFETTSFTAREKGACLQSNVINADALKAALAERRNLDMEKASAEEALDDSLAYYEEEVKYFIAAVTKQVIERYLLTDLAADTISPIIVGEMSDDEVGFVAAEPEETTRQRQSLEARKATLEKGRQTFKSALGLMGRAGVR</sequence>
<dbReference type="PANTHER" id="PTHR11566:SF66">
    <property type="entry name" value="INTERFERON-INDUCED GTP-BINDING PROTEIN MX"/>
    <property type="match status" value="1"/>
</dbReference>
<evidence type="ECO:0000259" key="3">
    <source>
        <dbReference type="PROSITE" id="PS51388"/>
    </source>
</evidence>
<dbReference type="Proteomes" id="UP000799767">
    <property type="component" value="Unassembled WGS sequence"/>
</dbReference>
<dbReference type="GO" id="GO:0006897">
    <property type="term" value="P:endocytosis"/>
    <property type="evidence" value="ECO:0007669"/>
    <property type="project" value="TreeGrafter"/>
</dbReference>
<evidence type="ECO:0000256" key="1">
    <source>
        <dbReference type="ARBA" id="ARBA00022741"/>
    </source>
</evidence>
<keyword evidence="1" id="KW-0547">Nucleotide-binding</keyword>
<dbReference type="InterPro" id="IPR000375">
    <property type="entry name" value="Dynamin_stalk"/>
</dbReference>
<keyword evidence="2" id="KW-0342">GTP-binding</keyword>
<dbReference type="CDD" id="cd08771">
    <property type="entry name" value="DLP_1"/>
    <property type="match status" value="1"/>
</dbReference>
<reference evidence="5" key="1">
    <citation type="journal article" date="2020" name="Stud. Mycol.">
        <title>101 Dothideomycetes genomes: a test case for predicting lifestyles and emergence of pathogens.</title>
        <authorList>
            <person name="Haridas S."/>
            <person name="Albert R."/>
            <person name="Binder M."/>
            <person name="Bloem J."/>
            <person name="Labutti K."/>
            <person name="Salamov A."/>
            <person name="Andreopoulos B."/>
            <person name="Baker S."/>
            <person name="Barry K."/>
            <person name="Bills G."/>
            <person name="Bluhm B."/>
            <person name="Cannon C."/>
            <person name="Castanera R."/>
            <person name="Culley D."/>
            <person name="Daum C."/>
            <person name="Ezra D."/>
            <person name="Gonzalez J."/>
            <person name="Henrissat B."/>
            <person name="Kuo A."/>
            <person name="Liang C."/>
            <person name="Lipzen A."/>
            <person name="Lutzoni F."/>
            <person name="Magnuson J."/>
            <person name="Mondo S."/>
            <person name="Nolan M."/>
            <person name="Ohm R."/>
            <person name="Pangilinan J."/>
            <person name="Park H.-J."/>
            <person name="Ramirez L."/>
            <person name="Alfaro M."/>
            <person name="Sun H."/>
            <person name="Tritt A."/>
            <person name="Yoshinaga Y."/>
            <person name="Zwiers L.-H."/>
            <person name="Turgeon B."/>
            <person name="Goodwin S."/>
            <person name="Spatafora J."/>
            <person name="Crous P."/>
            <person name="Grigoriev I."/>
        </authorList>
    </citation>
    <scope>NUCLEOTIDE SEQUENCE</scope>
    <source>
        <strain evidence="5">CBS 113389</strain>
    </source>
</reference>
<dbReference type="GO" id="GO:0008017">
    <property type="term" value="F:microtubule binding"/>
    <property type="evidence" value="ECO:0007669"/>
    <property type="project" value="TreeGrafter"/>
</dbReference>
<dbReference type="Pfam" id="PF01031">
    <property type="entry name" value="Dynamin_M"/>
    <property type="match status" value="1"/>
</dbReference>
<dbReference type="SUPFAM" id="SSF52540">
    <property type="entry name" value="P-loop containing nucleoside triphosphate hydrolases"/>
    <property type="match status" value="1"/>
</dbReference>
<dbReference type="GO" id="GO:0016559">
    <property type="term" value="P:peroxisome fission"/>
    <property type="evidence" value="ECO:0007669"/>
    <property type="project" value="TreeGrafter"/>
</dbReference>
<dbReference type="InterPro" id="IPR030381">
    <property type="entry name" value="G_DYNAMIN_dom"/>
</dbReference>
<dbReference type="FunFam" id="3.40.50.300:FF:001425">
    <property type="entry name" value="Dynamin GTPase, putative"/>
    <property type="match status" value="1"/>
</dbReference>
<evidence type="ECO:0000259" key="4">
    <source>
        <dbReference type="PROSITE" id="PS51718"/>
    </source>
</evidence>
<dbReference type="GO" id="GO:0005525">
    <property type="term" value="F:GTP binding"/>
    <property type="evidence" value="ECO:0007669"/>
    <property type="project" value="InterPro"/>
</dbReference>
<protein>
    <submittedName>
        <fullName evidence="5">P-loop containing nucleoside triphosphate hydrolase protein</fullName>
    </submittedName>
</protein>
<dbReference type="AlphaFoldDB" id="A0A6A6PIR4"/>
<feature type="domain" description="GED" evidence="3">
    <location>
        <begin position="661"/>
        <end position="753"/>
    </location>
</feature>
<dbReference type="Gene3D" id="3.40.50.300">
    <property type="entry name" value="P-loop containing nucleotide triphosphate hydrolases"/>
    <property type="match status" value="1"/>
</dbReference>
<dbReference type="GO" id="GO:0016020">
    <property type="term" value="C:membrane"/>
    <property type="evidence" value="ECO:0007669"/>
    <property type="project" value="TreeGrafter"/>
</dbReference>
<feature type="domain" description="Dynamin-type G" evidence="4">
    <location>
        <begin position="58"/>
        <end position="346"/>
    </location>
</feature>
<proteinExistence type="predicted"/>
<dbReference type="EMBL" id="MU001640">
    <property type="protein sequence ID" value="KAF2479882.1"/>
    <property type="molecule type" value="Genomic_DNA"/>
</dbReference>
<dbReference type="InterPro" id="IPR001401">
    <property type="entry name" value="Dynamin_GTPase"/>
</dbReference>
<dbReference type="OrthoDB" id="415706at2759"/>
<dbReference type="GO" id="GO:0048312">
    <property type="term" value="P:intracellular distribution of mitochondria"/>
    <property type="evidence" value="ECO:0007669"/>
    <property type="project" value="TreeGrafter"/>
</dbReference>
<dbReference type="GeneID" id="54475467"/>
<dbReference type="PRINTS" id="PR00195">
    <property type="entry name" value="DYNAMIN"/>
</dbReference>
<dbReference type="RefSeq" id="XP_033586452.1">
    <property type="nucleotide sequence ID" value="XM_033734465.1"/>
</dbReference>
<organism evidence="5 6">
    <name type="scientific">Neohortaea acidophila</name>
    <dbReference type="NCBI Taxonomy" id="245834"/>
    <lineage>
        <taxon>Eukaryota</taxon>
        <taxon>Fungi</taxon>
        <taxon>Dikarya</taxon>
        <taxon>Ascomycota</taxon>
        <taxon>Pezizomycotina</taxon>
        <taxon>Dothideomycetes</taxon>
        <taxon>Dothideomycetidae</taxon>
        <taxon>Mycosphaerellales</taxon>
        <taxon>Teratosphaeriaceae</taxon>
        <taxon>Neohortaea</taxon>
    </lineage>
</organism>
<dbReference type="InterPro" id="IPR022812">
    <property type="entry name" value="Dynamin"/>
</dbReference>
<dbReference type="InterPro" id="IPR045063">
    <property type="entry name" value="Dynamin_N"/>
</dbReference>
<keyword evidence="6" id="KW-1185">Reference proteome</keyword>
<evidence type="ECO:0000313" key="5">
    <source>
        <dbReference type="EMBL" id="KAF2479882.1"/>
    </source>
</evidence>
<dbReference type="GO" id="GO:0003924">
    <property type="term" value="F:GTPase activity"/>
    <property type="evidence" value="ECO:0007669"/>
    <property type="project" value="InterPro"/>
</dbReference>
<dbReference type="GO" id="GO:0005739">
    <property type="term" value="C:mitochondrion"/>
    <property type="evidence" value="ECO:0007669"/>
    <property type="project" value="TreeGrafter"/>
</dbReference>
<dbReference type="InterPro" id="IPR027417">
    <property type="entry name" value="P-loop_NTPase"/>
</dbReference>
<accession>A0A6A6PIR4</accession>
<evidence type="ECO:0000313" key="6">
    <source>
        <dbReference type="Proteomes" id="UP000799767"/>
    </source>
</evidence>